<sequence>MSEQPKEPKPETEHINIKVTDSSTDVFFKIKKTTQLKKVMDAFCKRTGKDHSALRFLYDGERIRDTDTPASLDIGDNDVIEAHTEQIGGALIY</sequence>
<evidence type="ECO:0000313" key="3">
    <source>
        <dbReference type="Proteomes" id="UP000398389"/>
    </source>
</evidence>
<name>A0A5E8B2R8_9ASCO</name>
<gene>
    <name evidence="2" type="ORF">SAPINGB_P000864</name>
</gene>
<organism evidence="2 3">
    <name type="scientific">Magnusiomyces paraingens</name>
    <dbReference type="NCBI Taxonomy" id="2606893"/>
    <lineage>
        <taxon>Eukaryota</taxon>
        <taxon>Fungi</taxon>
        <taxon>Dikarya</taxon>
        <taxon>Ascomycota</taxon>
        <taxon>Saccharomycotina</taxon>
        <taxon>Dipodascomycetes</taxon>
        <taxon>Dipodascales</taxon>
        <taxon>Dipodascaceae</taxon>
        <taxon>Magnusiomyces</taxon>
    </lineage>
</organism>
<dbReference type="GeneID" id="43579687"/>
<feature type="domain" description="Ubiquitin-like" evidence="1">
    <location>
        <begin position="13"/>
        <end position="89"/>
    </location>
</feature>
<reference evidence="2 3" key="1">
    <citation type="submission" date="2019-09" db="EMBL/GenBank/DDBJ databases">
        <authorList>
            <person name="Brejova B."/>
        </authorList>
    </citation>
    <scope>NUCLEOTIDE SEQUENCE [LARGE SCALE GENOMIC DNA]</scope>
</reference>
<dbReference type="RefSeq" id="XP_031851478.1">
    <property type="nucleotide sequence ID" value="XM_031995587.1"/>
</dbReference>
<proteinExistence type="predicted"/>
<dbReference type="AlphaFoldDB" id="A0A5E8B2R8"/>
<keyword evidence="3" id="KW-1185">Reference proteome</keyword>
<dbReference type="FunFam" id="3.10.20.90:FF:000155">
    <property type="entry name" value="Ubiquitin-like protein SMT3"/>
    <property type="match status" value="1"/>
</dbReference>
<dbReference type="EMBL" id="CABVLU010000001">
    <property type="protein sequence ID" value="VVT45734.1"/>
    <property type="molecule type" value="Genomic_DNA"/>
</dbReference>
<dbReference type="InterPro" id="IPR000626">
    <property type="entry name" value="Ubiquitin-like_dom"/>
</dbReference>
<evidence type="ECO:0000313" key="2">
    <source>
        <dbReference type="EMBL" id="VVT45734.1"/>
    </source>
</evidence>
<dbReference type="Gene3D" id="3.10.20.90">
    <property type="entry name" value="Phosphatidylinositol 3-kinase Catalytic Subunit, Chain A, domain 1"/>
    <property type="match status" value="1"/>
</dbReference>
<dbReference type="Proteomes" id="UP000398389">
    <property type="component" value="Unassembled WGS sequence"/>
</dbReference>
<dbReference type="InterPro" id="IPR029071">
    <property type="entry name" value="Ubiquitin-like_domsf"/>
</dbReference>
<dbReference type="CDD" id="cd16116">
    <property type="entry name" value="Ubl_Smt3_like"/>
    <property type="match status" value="1"/>
</dbReference>
<dbReference type="SMART" id="SM00213">
    <property type="entry name" value="UBQ"/>
    <property type="match status" value="1"/>
</dbReference>
<dbReference type="PROSITE" id="PS50053">
    <property type="entry name" value="UBIQUITIN_2"/>
    <property type="match status" value="1"/>
</dbReference>
<dbReference type="SUPFAM" id="SSF54236">
    <property type="entry name" value="Ubiquitin-like"/>
    <property type="match status" value="1"/>
</dbReference>
<dbReference type="PANTHER" id="PTHR10562">
    <property type="entry name" value="SMALL UBIQUITIN-RELATED MODIFIER"/>
    <property type="match status" value="1"/>
</dbReference>
<evidence type="ECO:0000259" key="1">
    <source>
        <dbReference type="PROSITE" id="PS50053"/>
    </source>
</evidence>
<dbReference type="Pfam" id="PF11976">
    <property type="entry name" value="Rad60-SLD"/>
    <property type="match status" value="1"/>
</dbReference>
<dbReference type="OrthoDB" id="442921at2759"/>
<accession>A0A5E8B2R8</accession>
<dbReference type="InterPro" id="IPR022617">
    <property type="entry name" value="Rad60/SUMO-like_dom"/>
</dbReference>
<protein>
    <recommendedName>
        <fullName evidence="1">Ubiquitin-like domain-containing protein</fullName>
    </recommendedName>
</protein>